<accession>A0A2S7TZ76</accession>
<dbReference type="RefSeq" id="WP_105042010.1">
    <property type="nucleotide sequence ID" value="NZ_MQWA01000001.1"/>
</dbReference>
<keyword evidence="4 10" id="KW-0133">Cell shape</keyword>
<evidence type="ECO:0000256" key="10">
    <source>
        <dbReference type="HAMAP-Rule" id="MF_02078"/>
    </source>
</evidence>
<comment type="function">
    <text evidence="8 10 11">Involved in peptidoglycan biosynthesis. Transports lipid-linked peptidoglycan precursors from the inner to the outer leaflet of the cytoplasmic membrane.</text>
</comment>
<feature type="transmembrane region" description="Helical" evidence="10">
    <location>
        <begin position="384"/>
        <end position="403"/>
    </location>
</feature>
<dbReference type="HAMAP" id="MF_02078">
    <property type="entry name" value="MurJ_MviN"/>
    <property type="match status" value="1"/>
</dbReference>
<keyword evidence="6 10" id="KW-1133">Transmembrane helix</keyword>
<dbReference type="PRINTS" id="PR01806">
    <property type="entry name" value="VIRFACTRMVIN"/>
</dbReference>
<evidence type="ECO:0000256" key="3">
    <source>
        <dbReference type="ARBA" id="ARBA00022692"/>
    </source>
</evidence>
<evidence type="ECO:0000256" key="6">
    <source>
        <dbReference type="ARBA" id="ARBA00022989"/>
    </source>
</evidence>
<dbReference type="PANTHER" id="PTHR47019:SF1">
    <property type="entry name" value="LIPID II FLIPPASE MURJ"/>
    <property type="match status" value="1"/>
</dbReference>
<comment type="pathway">
    <text evidence="10">Cell wall biogenesis; peptidoglycan biosynthesis.</text>
</comment>
<keyword evidence="5 10" id="KW-0573">Peptidoglycan synthesis</keyword>
<evidence type="ECO:0000256" key="5">
    <source>
        <dbReference type="ARBA" id="ARBA00022984"/>
    </source>
</evidence>
<organism evidence="12 13">
    <name type="scientific">Rubritalea profundi</name>
    <dbReference type="NCBI Taxonomy" id="1658618"/>
    <lineage>
        <taxon>Bacteria</taxon>
        <taxon>Pseudomonadati</taxon>
        <taxon>Verrucomicrobiota</taxon>
        <taxon>Verrucomicrobiia</taxon>
        <taxon>Verrucomicrobiales</taxon>
        <taxon>Rubritaleaceae</taxon>
        <taxon>Rubritalea</taxon>
    </lineage>
</organism>
<comment type="similarity">
    <text evidence="9 10 11">Belongs to the MurJ/MviN family.</text>
</comment>
<comment type="subcellular location">
    <subcellularLocation>
        <location evidence="1 10">Cell membrane</location>
        <topology evidence="1 10">Multi-pass membrane protein</topology>
    </subcellularLocation>
</comment>
<dbReference type="CDD" id="cd13123">
    <property type="entry name" value="MATE_MurJ_like"/>
    <property type="match status" value="1"/>
</dbReference>
<sequence length="517" mass="55451">MLKSLMTVSGFTLLSRITGFARDMLTSYYFGAGALGDTWVAAFRFPNLFRRVLGEGAFNSAFVPLYSGKLAEEGEEVAFSFSSRILILLSMLLSIICVVSYIFMAPITKALTSGFDAEKLALATDLSRITVSYLFFICLVAALSGVLNSHKKFAAPAFSYVSLNLVFLVGLLGVIPFVEGLDQKVAVLAWCLPIGGFVQLLIVILAACKTGVRFKVQVPRIDSDTVKLGLLMGPGLISAGVQQLNLLVGQWVASFQNGGMSAIFYSDRINQLPLGLIGIAFGVVLLPDITQKLRKKQNEAAQQSLQTGMTMAMLIALPAMVGMMVLAEPIIYGIFKAGEFTATQAGIAGQALFAFAIGSPAYVMSKVLQPAYFAREDTKTPMKFTLVSAVVNIVLCGIAFWLLGKNGPLHLGCALATSVAGWVNVSLLLVGLRKAGFLTLNSEFWKRLGKMLVASIAMGVVVWVGAYFLDDILHSDSRLLRIPVLAAIGGAGVLVYFLLAHVTKAMTFGELKAGFKK</sequence>
<dbReference type="GO" id="GO:0009252">
    <property type="term" value="P:peptidoglycan biosynthetic process"/>
    <property type="evidence" value="ECO:0007669"/>
    <property type="project" value="UniProtKB-UniRule"/>
</dbReference>
<dbReference type="AlphaFoldDB" id="A0A2S7TZ76"/>
<evidence type="ECO:0000256" key="4">
    <source>
        <dbReference type="ARBA" id="ARBA00022960"/>
    </source>
</evidence>
<dbReference type="Pfam" id="PF03023">
    <property type="entry name" value="MurJ"/>
    <property type="match status" value="1"/>
</dbReference>
<dbReference type="GO" id="GO:0005886">
    <property type="term" value="C:plasma membrane"/>
    <property type="evidence" value="ECO:0007669"/>
    <property type="project" value="UniProtKB-SubCell"/>
</dbReference>
<dbReference type="OrthoDB" id="9804143at2"/>
<feature type="transmembrane region" description="Helical" evidence="10">
    <location>
        <begin position="187"/>
        <end position="207"/>
    </location>
</feature>
<keyword evidence="7 10" id="KW-0472">Membrane</keyword>
<evidence type="ECO:0000313" key="12">
    <source>
        <dbReference type="EMBL" id="PQJ27521.1"/>
    </source>
</evidence>
<comment type="caution">
    <text evidence="12">The sequence shown here is derived from an EMBL/GenBank/DDBJ whole genome shotgun (WGS) entry which is preliminary data.</text>
</comment>
<evidence type="ECO:0000256" key="2">
    <source>
        <dbReference type="ARBA" id="ARBA00022475"/>
    </source>
</evidence>
<keyword evidence="3 10" id="KW-0812">Transmembrane</keyword>
<gene>
    <name evidence="10" type="primary">murJ</name>
    <name evidence="12" type="ORF">BSZ32_02765</name>
</gene>
<proteinExistence type="inferred from homology"/>
<feature type="transmembrane region" description="Helical" evidence="10">
    <location>
        <begin position="272"/>
        <end position="290"/>
    </location>
</feature>
<feature type="transmembrane region" description="Helical" evidence="10">
    <location>
        <begin position="85"/>
        <end position="106"/>
    </location>
</feature>
<feature type="transmembrane region" description="Helical" evidence="10">
    <location>
        <begin position="481"/>
        <end position="502"/>
    </location>
</feature>
<dbReference type="PANTHER" id="PTHR47019">
    <property type="entry name" value="LIPID II FLIPPASE MURJ"/>
    <property type="match status" value="1"/>
</dbReference>
<evidence type="ECO:0000256" key="9">
    <source>
        <dbReference type="ARBA" id="ARBA00061532"/>
    </source>
</evidence>
<evidence type="ECO:0000313" key="13">
    <source>
        <dbReference type="Proteomes" id="UP000239907"/>
    </source>
</evidence>
<keyword evidence="10 11" id="KW-0813">Transport</keyword>
<dbReference type="Proteomes" id="UP000239907">
    <property type="component" value="Unassembled WGS sequence"/>
</dbReference>
<dbReference type="PIRSF" id="PIRSF002869">
    <property type="entry name" value="MviN"/>
    <property type="match status" value="1"/>
</dbReference>
<feature type="transmembrane region" description="Helical" evidence="10">
    <location>
        <begin position="311"/>
        <end position="335"/>
    </location>
</feature>
<dbReference type="EMBL" id="MQWA01000001">
    <property type="protein sequence ID" value="PQJ27521.1"/>
    <property type="molecule type" value="Genomic_DNA"/>
</dbReference>
<keyword evidence="2 10" id="KW-1003">Cell membrane</keyword>
<name>A0A2S7TZ76_9BACT</name>
<feature type="transmembrane region" description="Helical" evidence="10">
    <location>
        <begin position="228"/>
        <end position="252"/>
    </location>
</feature>
<dbReference type="GO" id="GO:0034204">
    <property type="term" value="P:lipid translocation"/>
    <property type="evidence" value="ECO:0007669"/>
    <property type="project" value="TreeGrafter"/>
</dbReference>
<feature type="transmembrane region" description="Helical" evidence="10">
    <location>
        <begin position="341"/>
        <end position="363"/>
    </location>
</feature>
<dbReference type="GO" id="GO:0008360">
    <property type="term" value="P:regulation of cell shape"/>
    <property type="evidence" value="ECO:0007669"/>
    <property type="project" value="UniProtKB-UniRule"/>
</dbReference>
<evidence type="ECO:0000256" key="8">
    <source>
        <dbReference type="ARBA" id="ARBA00060041"/>
    </source>
</evidence>
<dbReference type="InterPro" id="IPR004268">
    <property type="entry name" value="MurJ"/>
</dbReference>
<reference evidence="12 13" key="1">
    <citation type="submission" date="2016-12" db="EMBL/GenBank/DDBJ databases">
        <title>Study of bacterial adaptation to deep sea.</title>
        <authorList>
            <person name="Song J."/>
            <person name="Yoshizawa S."/>
            <person name="Kogure K."/>
        </authorList>
    </citation>
    <scope>NUCLEOTIDE SEQUENCE [LARGE SCALE GENOMIC DNA]</scope>
    <source>
        <strain evidence="12 13">SAORIC-165</strain>
    </source>
</reference>
<dbReference type="GO" id="GO:0071555">
    <property type="term" value="P:cell wall organization"/>
    <property type="evidence" value="ECO:0007669"/>
    <property type="project" value="UniProtKB-UniRule"/>
</dbReference>
<feature type="transmembrane region" description="Helical" evidence="10">
    <location>
        <begin position="126"/>
        <end position="146"/>
    </location>
</feature>
<evidence type="ECO:0000256" key="1">
    <source>
        <dbReference type="ARBA" id="ARBA00004651"/>
    </source>
</evidence>
<dbReference type="GO" id="GO:0015648">
    <property type="term" value="F:lipid-linked peptidoglycan transporter activity"/>
    <property type="evidence" value="ECO:0007669"/>
    <property type="project" value="UniProtKB-UniRule"/>
</dbReference>
<evidence type="ECO:0000256" key="7">
    <source>
        <dbReference type="ARBA" id="ARBA00023136"/>
    </source>
</evidence>
<feature type="transmembrane region" description="Helical" evidence="10">
    <location>
        <begin position="153"/>
        <end position="175"/>
    </location>
</feature>
<keyword evidence="13" id="KW-1185">Reference proteome</keyword>
<dbReference type="InterPro" id="IPR051050">
    <property type="entry name" value="Lipid_II_flippase_MurJ/MviN"/>
</dbReference>
<keyword evidence="10 11" id="KW-0961">Cell wall biogenesis/degradation</keyword>
<dbReference type="NCBIfam" id="TIGR01695">
    <property type="entry name" value="murJ_mviN"/>
    <property type="match status" value="1"/>
</dbReference>
<feature type="transmembrane region" description="Helical" evidence="10">
    <location>
        <begin position="409"/>
        <end position="430"/>
    </location>
</feature>
<protein>
    <recommendedName>
        <fullName evidence="10">Probable lipid II flippase MurJ</fullName>
    </recommendedName>
</protein>
<feature type="transmembrane region" description="Helical" evidence="10">
    <location>
        <begin position="451"/>
        <end position="469"/>
    </location>
</feature>
<dbReference type="UniPathway" id="UPA00219"/>
<evidence type="ECO:0000256" key="11">
    <source>
        <dbReference type="PIRNR" id="PIRNR002869"/>
    </source>
</evidence>